<dbReference type="InterPro" id="IPR001791">
    <property type="entry name" value="Laminin_G"/>
</dbReference>
<dbReference type="InterPro" id="IPR026444">
    <property type="entry name" value="Secre_tail"/>
</dbReference>
<evidence type="ECO:0000256" key="1">
    <source>
        <dbReference type="ARBA" id="ARBA00022729"/>
    </source>
</evidence>
<organism evidence="5 6">
    <name type="scientific">Winogradskyella alexanderae</name>
    <dbReference type="NCBI Taxonomy" id="2877123"/>
    <lineage>
        <taxon>Bacteria</taxon>
        <taxon>Pseudomonadati</taxon>
        <taxon>Bacteroidota</taxon>
        <taxon>Flavobacteriia</taxon>
        <taxon>Flavobacteriales</taxon>
        <taxon>Flavobacteriaceae</taxon>
        <taxon>Winogradskyella</taxon>
    </lineage>
</organism>
<dbReference type="Proteomes" id="UP001198901">
    <property type="component" value="Unassembled WGS sequence"/>
</dbReference>
<evidence type="ECO:0000259" key="4">
    <source>
        <dbReference type="SMART" id="SM00560"/>
    </source>
</evidence>
<keyword evidence="1" id="KW-0732">Signal</keyword>
<dbReference type="NCBIfam" id="NF033679">
    <property type="entry name" value="DNRLRE_dom"/>
    <property type="match status" value="1"/>
</dbReference>
<dbReference type="SUPFAM" id="SSF49899">
    <property type="entry name" value="Concanavalin A-like lectins/glucanases"/>
    <property type="match status" value="1"/>
</dbReference>
<feature type="domain" description="LamG-like jellyroll fold" evidence="4">
    <location>
        <begin position="964"/>
        <end position="1104"/>
    </location>
</feature>
<evidence type="ECO:0000313" key="6">
    <source>
        <dbReference type="Proteomes" id="UP001198901"/>
    </source>
</evidence>
<proteinExistence type="predicted"/>
<feature type="domain" description="Laminin G" evidence="3">
    <location>
        <begin position="964"/>
        <end position="1099"/>
    </location>
</feature>
<keyword evidence="2" id="KW-1015">Disulfide bond</keyword>
<sequence>MLGTLRVMLVILICIIGMPSCMTGQTVSQQLFLSDPSQSLDLIDPVASGDNTTSQSELLGYFPTATVNFVNSFTGFDADNNSVFSLPNVQVLSGNDRLMLVGVSCKDARVTSVTYDGTGLNLVGYLDDTNVSTQAPVQSGDKSHVYIYSFINPPIGTANVIVTLDSDYDKGIVVGVNNFTGVNPSNPFGAFASAAYKDSGESPFDLNVPSAIGSMVFDVSTIRNGTQTINPSQTEIYNISSGDEIAGASSIKTATTTSTLMSWSSASSNEVARAGISINPGTNEDTTFTQSPALCNTLTIKASETITVSNYISIESGTMPVNPSISAELHYGATNIITLTNPTYDNASGLLTWTGVLGSDISIPAGEALALTVATTEPNVSFYIDYDSDTKPSNITFSRDSGVGIFPPDLPSEITGNTSPSLGAIETYSVENVPGVTYNWVLPAGWIQTAGGTTNSITVTVGSLTGTISVTPNNGFCNGDTRSLGLLEATKQLYLSDPSLALDRIDPVASGDNTTATSPILTVGTTVTVDLIATKDTGIKLKNDSNNYGSCTSIIIDRETTDSQRMLVQFDLSSLPPGAVVEYAELKMNCTSGADMDVSVFKIADADVWDEGTQCGASGASNWLQRTPTENWSAEGAIGPNSNSGTPLSTINVNSTGIQTWPVTCLVEDWVSGVSVNNGMALSVYQESGGMGNREAEYDTRESANPPILTVTYSLNAVSFRQTPEFCSPFTIKENTPITVETYVNVVNGTMPDNPDITAILKSSCSNTIITLTDPIFDATSNLITWSGSLDADNTIPAGDAITLVIGSNESGLEFEIEFDSLSKPSKVEFDTSTYIEIASFEVYDAPYPGGTAITTSEAGNAVYLRAEVTDPFGAYDITDLEIDMMGTPITPTLVNTTSCSNTYEYELFLNQTGSFSYRATAKEGLENAVTDKETAYLDVTSTQIDFDGVDDHIDFGDTHSFSGPFSVEAWFLQESTTSSGTILSKGDDKIGNKRGYVVALENNFPTVKWYDASGTLILNMVSPYAITNNKWYHISTTFDGARASLFIDGVKIAEENIAVTPSSGTEKFLLGALYDSDTPNTPKKYFDGFIDEVRIWDVALTEQQIHEMMNQEIETNGTKVRGKIIPLDISDDLLWENLIGYYTFTDDVAEDKSANNFFGVNRNTTTSQSQTAPLPYSTRIDNQNWNTADTWTNFTDVKTPNSIGIDGATSIDWNIVQVSHAINSGDKDITVLGLLLDTAGKELTMAEPSEPLDYNNSGQSLTVTKYLELDGIIDLVGESQLVQTSGSILDANSSGYIERDQQGTANSFNYNYWSSSVGPIGSSGPRGTASLNTNHTVQGVLLDGSLPDDGVFPKTINFQGSHTAADAGVTDPITISSYWLFKFNGANDDYNSWQNINETTSMLPGEGYTMKGSSGTESITTHQNYVYRGKPFNGDINLTLSLGNDRLVGNPYPSAIDAEKFIMDNISIADGGNNTNGNIFNGALYFWDHFGEENSHILGSYIGGYATRNLVGGVPAIANDELINATGESGIKIPGRYIPVNQGFFVSTSLDSGLTGITVIDGGDIIFNNSQRVYIPEEPLSSSFMKQAQKKGNEGIGFSNKSIDDDNSSDLRSLIRLKFDSSTGLHRQIMVALDDNATNSFDLGYDAPMLDKATEDFYWIIENTEFVIQAVNNFNSDQELPLGLVIDQSGSVNISIEMLENIPDDLVIYLYDTISDSYHDLRAHNYSTYLEPGQYLNRFKITFSNLDSLSIQDRELENLSIHYDYNKRKIVIVNPDLINLKALVIIDLNGRIIFDLELQQGSYNEYDLLELNSGAYIIRINTDDGPVIKKFIYN</sequence>
<dbReference type="Pfam" id="PF19408">
    <property type="entry name" value="PKD_6"/>
    <property type="match status" value="1"/>
</dbReference>
<evidence type="ECO:0000256" key="2">
    <source>
        <dbReference type="ARBA" id="ARBA00023157"/>
    </source>
</evidence>
<dbReference type="EMBL" id="JAIUJR010000001">
    <property type="protein sequence ID" value="MCA0131357.1"/>
    <property type="molecule type" value="Genomic_DNA"/>
</dbReference>
<dbReference type="SMART" id="SM00560">
    <property type="entry name" value="LamGL"/>
    <property type="match status" value="1"/>
</dbReference>
<name>A0ABS7XMW6_9FLAO</name>
<comment type="caution">
    <text evidence="5">The sequence shown here is derived from an EMBL/GenBank/DDBJ whole genome shotgun (WGS) entry which is preliminary data.</text>
</comment>
<keyword evidence="6" id="KW-1185">Reference proteome</keyword>
<accession>A0ABS7XMW6</accession>
<dbReference type="InterPro" id="IPR045829">
    <property type="entry name" value="PKD_6"/>
</dbReference>
<dbReference type="InterPro" id="IPR006558">
    <property type="entry name" value="LamG-like"/>
</dbReference>
<dbReference type="NCBIfam" id="TIGR04183">
    <property type="entry name" value="Por_Secre_tail"/>
    <property type="match status" value="1"/>
</dbReference>
<evidence type="ECO:0000259" key="3">
    <source>
        <dbReference type="SMART" id="SM00282"/>
    </source>
</evidence>
<dbReference type="RefSeq" id="WP_224524997.1">
    <property type="nucleotide sequence ID" value="NZ_JAIUJR010000001.1"/>
</dbReference>
<gene>
    <name evidence="5" type="ORF">LBU54_02085</name>
</gene>
<protein>
    <submittedName>
        <fullName evidence="5">DNRLRE domain-containing protein</fullName>
    </submittedName>
</protein>
<reference evidence="6" key="1">
    <citation type="submission" date="2023-07" db="EMBL/GenBank/DDBJ databases">
        <authorList>
            <person name="Yue Y."/>
        </authorList>
    </citation>
    <scope>NUCLEOTIDE SEQUENCE [LARGE SCALE GENOMIC DNA]</scope>
    <source>
        <strain evidence="6">D23</strain>
    </source>
</reference>
<dbReference type="Pfam" id="PF13385">
    <property type="entry name" value="Laminin_G_3"/>
    <property type="match status" value="1"/>
</dbReference>
<dbReference type="Gene3D" id="2.60.120.200">
    <property type="match status" value="1"/>
</dbReference>
<dbReference type="InterPro" id="IPR013320">
    <property type="entry name" value="ConA-like_dom_sf"/>
</dbReference>
<evidence type="ECO:0000313" key="5">
    <source>
        <dbReference type="EMBL" id="MCA0131357.1"/>
    </source>
</evidence>
<dbReference type="SMART" id="SM00282">
    <property type="entry name" value="LamG"/>
    <property type="match status" value="1"/>
</dbReference>